<evidence type="ECO:0000313" key="2">
    <source>
        <dbReference type="EMBL" id="KAK5175002.1"/>
    </source>
</evidence>
<evidence type="ECO:0000313" key="3">
    <source>
        <dbReference type="Proteomes" id="UP001337655"/>
    </source>
</evidence>
<gene>
    <name evidence="2" type="primary">DUN1_1</name>
    <name evidence="2" type="ORF">LTR77_000138</name>
</gene>
<name>A0AAV9PQB6_9PEZI</name>
<keyword evidence="3" id="KW-1185">Reference proteome</keyword>
<dbReference type="PROSITE" id="PS50011">
    <property type="entry name" value="PROTEIN_KINASE_DOM"/>
    <property type="match status" value="1"/>
</dbReference>
<proteinExistence type="predicted"/>
<dbReference type="Proteomes" id="UP001337655">
    <property type="component" value="Unassembled WGS sequence"/>
</dbReference>
<keyword evidence="2" id="KW-0808">Transferase</keyword>
<keyword evidence="2" id="KW-0723">Serine/threonine-protein kinase</keyword>
<dbReference type="GeneID" id="89921490"/>
<dbReference type="InterPro" id="IPR011009">
    <property type="entry name" value="Kinase-like_dom_sf"/>
</dbReference>
<dbReference type="EMBL" id="JAVRRT010000001">
    <property type="protein sequence ID" value="KAK5175002.1"/>
    <property type="molecule type" value="Genomic_DNA"/>
</dbReference>
<organism evidence="2 3">
    <name type="scientific">Saxophila tyrrhenica</name>
    <dbReference type="NCBI Taxonomy" id="1690608"/>
    <lineage>
        <taxon>Eukaryota</taxon>
        <taxon>Fungi</taxon>
        <taxon>Dikarya</taxon>
        <taxon>Ascomycota</taxon>
        <taxon>Pezizomycotina</taxon>
        <taxon>Dothideomycetes</taxon>
        <taxon>Dothideomycetidae</taxon>
        <taxon>Mycosphaerellales</taxon>
        <taxon>Extremaceae</taxon>
        <taxon>Saxophila</taxon>
    </lineage>
</organism>
<accession>A0AAV9PQB6</accession>
<protein>
    <submittedName>
        <fullName evidence="2">Serine/threonine protein kinase</fullName>
        <ecNumber evidence="2">2.7.11.1</ecNumber>
    </submittedName>
</protein>
<reference evidence="2 3" key="1">
    <citation type="submission" date="2023-08" db="EMBL/GenBank/DDBJ databases">
        <title>Black Yeasts Isolated from many extreme environments.</title>
        <authorList>
            <person name="Coleine C."/>
            <person name="Stajich J.E."/>
            <person name="Selbmann L."/>
        </authorList>
    </citation>
    <scope>NUCLEOTIDE SEQUENCE [LARGE SCALE GENOMIC DNA]</scope>
    <source>
        <strain evidence="2 3">CCFEE 5935</strain>
    </source>
</reference>
<dbReference type="SMART" id="SM00220">
    <property type="entry name" value="S_TKc"/>
    <property type="match status" value="1"/>
</dbReference>
<feature type="domain" description="Protein kinase" evidence="1">
    <location>
        <begin position="1"/>
        <end position="136"/>
    </location>
</feature>
<keyword evidence="2" id="KW-0418">Kinase</keyword>
<dbReference type="SUPFAM" id="SSF56112">
    <property type="entry name" value="Protein kinase-like (PK-like)"/>
    <property type="match status" value="1"/>
</dbReference>
<dbReference type="InterPro" id="IPR000719">
    <property type="entry name" value="Prot_kinase_dom"/>
</dbReference>
<comment type="caution">
    <text evidence="2">The sequence shown here is derived from an EMBL/GenBank/DDBJ whole genome shotgun (WGS) entry which is preliminary data.</text>
</comment>
<dbReference type="Pfam" id="PF00069">
    <property type="entry name" value="Pkinase"/>
    <property type="match status" value="1"/>
</dbReference>
<dbReference type="GO" id="GO:0004674">
    <property type="term" value="F:protein serine/threonine kinase activity"/>
    <property type="evidence" value="ECO:0007669"/>
    <property type="project" value="UniProtKB-KW"/>
</dbReference>
<dbReference type="Gene3D" id="1.10.510.10">
    <property type="entry name" value="Transferase(Phosphotransferase) domain 1"/>
    <property type="match status" value="1"/>
</dbReference>
<dbReference type="SUPFAM" id="SSF57850">
    <property type="entry name" value="RING/U-box"/>
    <property type="match status" value="1"/>
</dbReference>
<dbReference type="PANTHER" id="PTHR24347">
    <property type="entry name" value="SERINE/THREONINE-PROTEIN KINASE"/>
    <property type="match status" value="1"/>
</dbReference>
<dbReference type="AlphaFoldDB" id="A0AAV9PQB6"/>
<dbReference type="GO" id="GO:0005524">
    <property type="term" value="F:ATP binding"/>
    <property type="evidence" value="ECO:0007669"/>
    <property type="project" value="InterPro"/>
</dbReference>
<evidence type="ECO:0000259" key="1">
    <source>
        <dbReference type="PROSITE" id="PS50011"/>
    </source>
</evidence>
<sequence>MMVDRNLAIKLTDFGFATQLDRNETWTSGVFAAINYVALEILDYSAARWYGLAVDIWSAGIVLHICLCGFPPFSDELLSPENPYALVEQIKLGRFDYPSPYWDAVGDAALDLIDRMMTVDVTQRVTIEQCRLHPWMSPGYSPLSTSFPCYGCGRNVEDKPPHRCLLCDDSELCQECLKASDAVWTHHHLRSDFYLADQAAEKRRLRKID</sequence>
<dbReference type="EC" id="2.7.11.1" evidence="2"/>
<dbReference type="RefSeq" id="XP_064663640.1">
    <property type="nucleotide sequence ID" value="XM_064797406.1"/>
</dbReference>